<comment type="similarity">
    <text evidence="1">Belongs to the sigma-70 factor family. ECF subfamily.</text>
</comment>
<dbReference type="Pfam" id="PF04542">
    <property type="entry name" value="Sigma70_r2"/>
    <property type="match status" value="1"/>
</dbReference>
<evidence type="ECO:0000313" key="7">
    <source>
        <dbReference type="EMBL" id="MBP3957358.1"/>
    </source>
</evidence>
<evidence type="ECO:0000256" key="5">
    <source>
        <dbReference type="ARBA" id="ARBA00023163"/>
    </source>
</evidence>
<sequence>MSDTHDSGRAATSMTLLDKLRADQPDAWTRTVRLYGPLVEYWAGRGGATGADAEDVAQEVFREAAGGLERFRRDRPGDTFRGWLRGITRMVLLRHARRRSQQPHGSGGTAALAALNEVADPVSEPDADDPAPETHALYHRALELVRGEFEGKTWNMFWATTVDGRPPAEVAAELGVSTAAVRQAKSRVLRRLKEEVGDLID</sequence>
<evidence type="ECO:0000256" key="3">
    <source>
        <dbReference type="ARBA" id="ARBA00023082"/>
    </source>
</evidence>
<keyword evidence="8" id="KW-1185">Reference proteome</keyword>
<comment type="caution">
    <text evidence="7">The sequence shown here is derived from an EMBL/GenBank/DDBJ whole genome shotgun (WGS) entry which is preliminary data.</text>
</comment>
<dbReference type="InterPro" id="IPR014284">
    <property type="entry name" value="RNA_pol_sigma-70_dom"/>
</dbReference>
<protein>
    <submittedName>
        <fullName evidence="7">Sigma-70 family RNA polymerase sigma factor</fullName>
    </submittedName>
</protein>
<evidence type="ECO:0000259" key="6">
    <source>
        <dbReference type="Pfam" id="PF04542"/>
    </source>
</evidence>
<dbReference type="RefSeq" id="WP_210656335.1">
    <property type="nucleotide sequence ID" value="NZ_JAGKQQ010000001.1"/>
</dbReference>
<dbReference type="PANTHER" id="PTHR43133:SF8">
    <property type="entry name" value="RNA POLYMERASE SIGMA FACTOR HI_1459-RELATED"/>
    <property type="match status" value="1"/>
</dbReference>
<accession>A0ABS5BWU5</accession>
<dbReference type="NCBIfam" id="TIGR02937">
    <property type="entry name" value="sigma70-ECF"/>
    <property type="match status" value="1"/>
</dbReference>
<organism evidence="7 8">
    <name type="scientific">Gemmata palustris</name>
    <dbReference type="NCBI Taxonomy" id="2822762"/>
    <lineage>
        <taxon>Bacteria</taxon>
        <taxon>Pseudomonadati</taxon>
        <taxon>Planctomycetota</taxon>
        <taxon>Planctomycetia</taxon>
        <taxon>Gemmatales</taxon>
        <taxon>Gemmataceae</taxon>
        <taxon>Gemmata</taxon>
    </lineage>
</organism>
<dbReference type="InterPro" id="IPR053721">
    <property type="entry name" value="Fimbrial_Adhesin_Reg"/>
</dbReference>
<evidence type="ECO:0000256" key="2">
    <source>
        <dbReference type="ARBA" id="ARBA00023015"/>
    </source>
</evidence>
<dbReference type="EMBL" id="JAGKQQ010000001">
    <property type="protein sequence ID" value="MBP3957358.1"/>
    <property type="molecule type" value="Genomic_DNA"/>
</dbReference>
<proteinExistence type="inferred from homology"/>
<dbReference type="InterPro" id="IPR013324">
    <property type="entry name" value="RNA_pol_sigma_r3/r4-like"/>
</dbReference>
<evidence type="ECO:0000256" key="4">
    <source>
        <dbReference type="ARBA" id="ARBA00023125"/>
    </source>
</evidence>
<dbReference type="SUPFAM" id="SSF88659">
    <property type="entry name" value="Sigma3 and sigma4 domains of RNA polymerase sigma factors"/>
    <property type="match status" value="1"/>
</dbReference>
<dbReference type="InterPro" id="IPR007627">
    <property type="entry name" value="RNA_pol_sigma70_r2"/>
</dbReference>
<keyword evidence="2" id="KW-0805">Transcription regulation</keyword>
<keyword evidence="5" id="KW-0804">Transcription</keyword>
<dbReference type="SUPFAM" id="SSF88946">
    <property type="entry name" value="Sigma2 domain of RNA polymerase sigma factors"/>
    <property type="match status" value="1"/>
</dbReference>
<evidence type="ECO:0000313" key="8">
    <source>
        <dbReference type="Proteomes" id="UP000676565"/>
    </source>
</evidence>
<reference evidence="7 8" key="1">
    <citation type="submission" date="2021-04" db="EMBL/GenBank/DDBJ databases">
        <authorList>
            <person name="Ivanova A."/>
        </authorList>
    </citation>
    <scope>NUCLEOTIDE SEQUENCE [LARGE SCALE GENOMIC DNA]</scope>
    <source>
        <strain evidence="7 8">G18</strain>
    </source>
</reference>
<keyword evidence="4" id="KW-0238">DNA-binding</keyword>
<feature type="domain" description="RNA polymerase sigma-70 region 2" evidence="6">
    <location>
        <begin position="32"/>
        <end position="100"/>
    </location>
</feature>
<dbReference type="Gene3D" id="1.10.10.2690">
    <property type="match status" value="1"/>
</dbReference>
<dbReference type="PANTHER" id="PTHR43133">
    <property type="entry name" value="RNA POLYMERASE ECF-TYPE SIGMA FACTO"/>
    <property type="match status" value="1"/>
</dbReference>
<keyword evidence="3" id="KW-0731">Sigma factor</keyword>
<dbReference type="InterPro" id="IPR039425">
    <property type="entry name" value="RNA_pol_sigma-70-like"/>
</dbReference>
<evidence type="ECO:0000256" key="1">
    <source>
        <dbReference type="ARBA" id="ARBA00010641"/>
    </source>
</evidence>
<name>A0ABS5BWU5_9BACT</name>
<dbReference type="Proteomes" id="UP000676565">
    <property type="component" value="Unassembled WGS sequence"/>
</dbReference>
<dbReference type="InterPro" id="IPR013325">
    <property type="entry name" value="RNA_pol_sigma_r2"/>
</dbReference>
<gene>
    <name evidence="7" type="ORF">J8F10_19100</name>
</gene>
<dbReference type="Gene3D" id="1.10.1740.10">
    <property type="match status" value="1"/>
</dbReference>